<feature type="transmembrane region" description="Helical" evidence="2">
    <location>
        <begin position="469"/>
        <end position="489"/>
    </location>
</feature>
<feature type="domain" description="Protein YTP1-like C-terminal" evidence="5">
    <location>
        <begin position="275"/>
        <end position="562"/>
    </location>
</feature>
<accession>A0AAN7DQW6</accession>
<name>A0AAN7DQW6_9FUNG</name>
<feature type="chain" id="PRO_5043015734" evidence="3">
    <location>
        <begin position="25"/>
        <end position="610"/>
    </location>
</feature>
<feature type="region of interest" description="Disordered" evidence="1">
    <location>
        <begin position="170"/>
        <end position="191"/>
    </location>
</feature>
<sequence>MNPIPKLLFSATLLATLCLQSAFADQKAMNHAEMDMLQETVPKFNESETEPMSYALFPDNKGLFYSHVAFVTIGFWCLMPMGIMLGVAKSSLHVPIQILTVIFAMIGFFFGKLYGHSAPHLYQGNVHHSLGWALFALLITQVVGGLVRKISNAIKSHVAESDRYETIGLVNHQGSSSSPTGSGRSNSVTSEYTLHNNPDDMSFEDESMTDVETEVPLSYSLNEKLPLFKRITNAILPFVPSIVKRGFKIAADNRFTNTACRIFHQSLGRVFVLLVFTQTISGMVVYHGVCRNWEIFGCIAHLIKGGIFFWYGIVTFARYLGSFADKGWAWNYVPHGSKFSFEMIECSLIFFYGITNTWMEHFGQDDAWTHKDLEHASLAFMFWWAGLLGILIESRTVRRILEKSMPRTPYDDNEEFAVVSSNKQHGAKCSKKQEPQTNFNPIPALTILMTGLSLGNHHQDTLYSSRVHYLWGLLISAAAICRIITYITLFKSPPKSGKPLRPPSEALGAFLLVCGSILFMASNAGTILWLRRNAVDSMFLLNVTVSLTAMVLSYVAFLVVLKAWAANREAKKRSKKYQAMSRQRCSLKLRKQSGIDQDEDELEEEHPLSH</sequence>
<evidence type="ECO:0000313" key="7">
    <source>
        <dbReference type="Proteomes" id="UP001304243"/>
    </source>
</evidence>
<evidence type="ECO:0000259" key="5">
    <source>
        <dbReference type="Pfam" id="PF10355"/>
    </source>
</evidence>
<dbReference type="InterPro" id="IPR018827">
    <property type="entry name" value="YTP1_C"/>
</dbReference>
<organism evidence="6 7">
    <name type="scientific">Mucor velutinosus</name>
    <dbReference type="NCBI Taxonomy" id="708070"/>
    <lineage>
        <taxon>Eukaryota</taxon>
        <taxon>Fungi</taxon>
        <taxon>Fungi incertae sedis</taxon>
        <taxon>Mucoromycota</taxon>
        <taxon>Mucoromycotina</taxon>
        <taxon>Mucoromycetes</taxon>
        <taxon>Mucorales</taxon>
        <taxon>Mucorineae</taxon>
        <taxon>Mucoraceae</taxon>
        <taxon>Mucor</taxon>
    </lineage>
</organism>
<feature type="signal peptide" evidence="3">
    <location>
        <begin position="1"/>
        <end position="24"/>
    </location>
</feature>
<protein>
    <submittedName>
        <fullName evidence="6">Uncharacterized protein</fullName>
    </submittedName>
</protein>
<keyword evidence="2" id="KW-0472">Membrane</keyword>
<gene>
    <name evidence="6" type="ORF">ATC70_006704</name>
</gene>
<dbReference type="PANTHER" id="PTHR31685">
    <property type="entry name" value="INTEGRAL MEMBRANE PROTEIN (AFU_ORTHOLOGUE AFUA_6G12730)-RELATED"/>
    <property type="match status" value="1"/>
</dbReference>
<keyword evidence="3" id="KW-0732">Signal</keyword>
<feature type="transmembrane region" description="Helical" evidence="2">
    <location>
        <begin position="130"/>
        <end position="147"/>
    </location>
</feature>
<dbReference type="Gene3D" id="1.20.120.1770">
    <property type="match status" value="1"/>
</dbReference>
<feature type="transmembrane region" description="Helical" evidence="2">
    <location>
        <begin position="341"/>
        <end position="359"/>
    </location>
</feature>
<feature type="transmembrane region" description="Helical" evidence="2">
    <location>
        <begin position="379"/>
        <end position="397"/>
    </location>
</feature>
<feature type="transmembrane region" description="Helical" evidence="2">
    <location>
        <begin position="92"/>
        <end position="110"/>
    </location>
</feature>
<dbReference type="Pfam" id="PF10355">
    <property type="entry name" value="Ytp1"/>
    <property type="match status" value="1"/>
</dbReference>
<feature type="domain" description="DUF2427" evidence="4">
    <location>
        <begin position="51"/>
        <end position="150"/>
    </location>
</feature>
<keyword evidence="2" id="KW-0812">Transmembrane</keyword>
<dbReference type="CDD" id="cd08760">
    <property type="entry name" value="Cyt_b561_FRRS1_like"/>
    <property type="match status" value="1"/>
</dbReference>
<dbReference type="EMBL" id="JASEJX010000009">
    <property type="protein sequence ID" value="KAK4520824.1"/>
    <property type="molecule type" value="Genomic_DNA"/>
</dbReference>
<reference evidence="6 7" key="1">
    <citation type="submission" date="2022-11" db="EMBL/GenBank/DDBJ databases">
        <title>Mucor velutinosus strain NIH1002 WGS.</title>
        <authorList>
            <person name="Subramanian P."/>
            <person name="Mullikin J.C."/>
            <person name="Segre J.A."/>
            <person name="Zelazny A.M."/>
        </authorList>
    </citation>
    <scope>NUCLEOTIDE SEQUENCE [LARGE SCALE GENOMIC DNA]</scope>
    <source>
        <strain evidence="6 7">NIH1002</strain>
    </source>
</reference>
<dbReference type="Pfam" id="PF10348">
    <property type="entry name" value="DUF2427"/>
    <property type="match status" value="1"/>
</dbReference>
<dbReference type="RefSeq" id="XP_064687490.1">
    <property type="nucleotide sequence ID" value="XM_064825976.1"/>
</dbReference>
<feature type="transmembrane region" description="Helical" evidence="2">
    <location>
        <begin position="301"/>
        <end position="320"/>
    </location>
</feature>
<evidence type="ECO:0000313" key="6">
    <source>
        <dbReference type="EMBL" id="KAK4520824.1"/>
    </source>
</evidence>
<evidence type="ECO:0000256" key="3">
    <source>
        <dbReference type="SAM" id="SignalP"/>
    </source>
</evidence>
<comment type="caution">
    <text evidence="6">The sequence shown here is derived from an EMBL/GenBank/DDBJ whole genome shotgun (WGS) entry which is preliminary data.</text>
</comment>
<dbReference type="PANTHER" id="PTHR31685:SF3">
    <property type="entry name" value="INTEGRAL MEMBRANE PROTEIN (AFU_ORTHOLOGUE AFUA_6G12730)"/>
    <property type="match status" value="1"/>
</dbReference>
<feature type="transmembrane region" description="Helical" evidence="2">
    <location>
        <begin position="270"/>
        <end position="289"/>
    </location>
</feature>
<dbReference type="GeneID" id="89950390"/>
<evidence type="ECO:0000256" key="2">
    <source>
        <dbReference type="SAM" id="Phobius"/>
    </source>
</evidence>
<feature type="transmembrane region" description="Helical" evidence="2">
    <location>
        <begin position="64"/>
        <end position="85"/>
    </location>
</feature>
<dbReference type="AlphaFoldDB" id="A0AAN7DQW6"/>
<evidence type="ECO:0000259" key="4">
    <source>
        <dbReference type="Pfam" id="PF10348"/>
    </source>
</evidence>
<feature type="transmembrane region" description="Helical" evidence="2">
    <location>
        <begin position="509"/>
        <end position="531"/>
    </location>
</feature>
<feature type="region of interest" description="Disordered" evidence="1">
    <location>
        <begin position="580"/>
        <end position="610"/>
    </location>
</feature>
<dbReference type="InterPro" id="IPR018825">
    <property type="entry name" value="DUF2427"/>
</dbReference>
<evidence type="ECO:0000256" key="1">
    <source>
        <dbReference type="SAM" id="MobiDB-lite"/>
    </source>
</evidence>
<proteinExistence type="predicted"/>
<keyword evidence="2" id="KW-1133">Transmembrane helix</keyword>
<dbReference type="Proteomes" id="UP001304243">
    <property type="component" value="Unassembled WGS sequence"/>
</dbReference>
<feature type="transmembrane region" description="Helical" evidence="2">
    <location>
        <begin position="543"/>
        <end position="565"/>
    </location>
</feature>
<keyword evidence="7" id="KW-1185">Reference proteome</keyword>
<feature type="compositionally biased region" description="Low complexity" evidence="1">
    <location>
        <begin position="174"/>
        <end position="187"/>
    </location>
</feature>